<dbReference type="Proteomes" id="UP000254571">
    <property type="component" value="Unassembled WGS sequence"/>
</dbReference>
<dbReference type="GO" id="GO:0003824">
    <property type="term" value="F:catalytic activity"/>
    <property type="evidence" value="ECO:0007669"/>
    <property type="project" value="UniProtKB-ARBA"/>
</dbReference>
<gene>
    <name evidence="2" type="ORF">NCTC9149_01067</name>
</gene>
<dbReference type="AlphaFoldDB" id="A0A7H4NWZ5"/>
<organism evidence="2 3">
    <name type="scientific">Klebsiella grimontii</name>
    <dbReference type="NCBI Taxonomy" id="2058152"/>
    <lineage>
        <taxon>Bacteria</taxon>
        <taxon>Pseudomonadati</taxon>
        <taxon>Pseudomonadota</taxon>
        <taxon>Gammaproteobacteria</taxon>
        <taxon>Enterobacterales</taxon>
        <taxon>Enterobacteriaceae</taxon>
        <taxon>Klebsiella/Raoultella group</taxon>
        <taxon>Klebsiella</taxon>
    </lineage>
</organism>
<dbReference type="Pfam" id="PF06165">
    <property type="entry name" value="GH94_b-supersand"/>
    <property type="match status" value="1"/>
</dbReference>
<sequence>MLGNTSGSVLDPILAIRNAIILQPGQPVTIDIIYGISETRQQSLALLEKYRDYPIADRVFELAWSHSLVVLRQMNASEDDATLFNSLASAVLYSVQELRAEARRSAATGVASPDCGAGQFQGICR</sequence>
<dbReference type="Gene3D" id="2.70.98.40">
    <property type="entry name" value="Glycoside hydrolase, family 65, N-terminal domain"/>
    <property type="match status" value="1"/>
</dbReference>
<evidence type="ECO:0000259" key="1">
    <source>
        <dbReference type="Pfam" id="PF06165"/>
    </source>
</evidence>
<dbReference type="EMBL" id="UGMX01000002">
    <property type="protein sequence ID" value="STW04710.1"/>
    <property type="molecule type" value="Genomic_DNA"/>
</dbReference>
<dbReference type="InterPro" id="IPR010383">
    <property type="entry name" value="Glyco_hydrolase_94_b-supersand"/>
</dbReference>
<accession>A0A7H4NWZ5</accession>
<protein>
    <submittedName>
        <fullName evidence="2">Cyclic beta 1-2 glucan synthase</fullName>
    </submittedName>
</protein>
<evidence type="ECO:0000313" key="3">
    <source>
        <dbReference type="Proteomes" id="UP000254571"/>
    </source>
</evidence>
<dbReference type="InterPro" id="IPR037018">
    <property type="entry name" value="GH65_N"/>
</dbReference>
<comment type="caution">
    <text evidence="2">The sequence shown here is derived from an EMBL/GenBank/DDBJ whole genome shotgun (WGS) entry which is preliminary data.</text>
</comment>
<reference evidence="2 3" key="1">
    <citation type="submission" date="2018-06" db="EMBL/GenBank/DDBJ databases">
        <authorList>
            <consortium name="Pathogen Informatics"/>
            <person name="Doyle S."/>
        </authorList>
    </citation>
    <scope>NUCLEOTIDE SEQUENCE [LARGE SCALE GENOMIC DNA]</scope>
    <source>
        <strain evidence="2 3">NCTC9149</strain>
    </source>
</reference>
<feature type="domain" description="Glycosyl hydrolase 94 supersandwich" evidence="1">
    <location>
        <begin position="2"/>
        <end position="52"/>
    </location>
</feature>
<evidence type="ECO:0000313" key="2">
    <source>
        <dbReference type="EMBL" id="STW04710.1"/>
    </source>
</evidence>
<proteinExistence type="predicted"/>
<name>A0A7H4NWZ5_9ENTR</name>